<feature type="transmembrane region" description="Helical" evidence="5">
    <location>
        <begin position="418"/>
        <end position="438"/>
    </location>
</feature>
<evidence type="ECO:0000256" key="5">
    <source>
        <dbReference type="SAM" id="Phobius"/>
    </source>
</evidence>
<feature type="transmembrane region" description="Helical" evidence="5">
    <location>
        <begin position="372"/>
        <end position="398"/>
    </location>
</feature>
<feature type="transmembrane region" description="Helical" evidence="5">
    <location>
        <begin position="213"/>
        <end position="233"/>
    </location>
</feature>
<dbReference type="Gene3D" id="1.20.1250.20">
    <property type="entry name" value="MFS general substrate transporter like domains"/>
    <property type="match status" value="1"/>
</dbReference>
<reference evidence="7 8" key="1">
    <citation type="journal article" date="2018" name="IMA Fungus">
        <title>IMA Genome-F 9: Draft genome sequence of Annulohypoxylon stygium, Aspergillus mulundensis, Berkeleyomyces basicola (syn. Thielaviopsis basicola), Ceratocystis smalleyi, two Cercospora beticola strains, Coleophoma cylindrospora, Fusarium fracticaudum, Phialophora cf. hyalina, and Morchella septimelata.</title>
        <authorList>
            <person name="Wingfield B.D."/>
            <person name="Bills G.F."/>
            <person name="Dong Y."/>
            <person name="Huang W."/>
            <person name="Nel W.J."/>
            <person name="Swalarsk-Parry B.S."/>
            <person name="Vaghefi N."/>
            <person name="Wilken P.M."/>
            <person name="An Z."/>
            <person name="de Beer Z.W."/>
            <person name="De Vos L."/>
            <person name="Chen L."/>
            <person name="Duong T.A."/>
            <person name="Gao Y."/>
            <person name="Hammerbacher A."/>
            <person name="Kikkert J.R."/>
            <person name="Li Y."/>
            <person name="Li H."/>
            <person name="Li K."/>
            <person name="Li Q."/>
            <person name="Liu X."/>
            <person name="Ma X."/>
            <person name="Naidoo K."/>
            <person name="Pethybridge S.J."/>
            <person name="Sun J."/>
            <person name="Steenkamp E.T."/>
            <person name="van der Nest M.A."/>
            <person name="van Wyk S."/>
            <person name="Wingfield M.J."/>
            <person name="Xiong C."/>
            <person name="Yue Q."/>
            <person name="Zhang X."/>
        </authorList>
    </citation>
    <scope>NUCLEOTIDE SEQUENCE [LARGE SCALE GENOMIC DNA]</scope>
    <source>
        <strain evidence="7 8">BP6252</strain>
    </source>
</reference>
<dbReference type="PANTHER" id="PTHR23502">
    <property type="entry name" value="MAJOR FACILITATOR SUPERFAMILY"/>
    <property type="match status" value="1"/>
</dbReference>
<keyword evidence="4 5" id="KW-0472">Membrane</keyword>
<keyword evidence="8" id="KW-1185">Reference proteome</keyword>
<evidence type="ECO:0000259" key="6">
    <source>
        <dbReference type="PROSITE" id="PS50850"/>
    </source>
</evidence>
<feature type="domain" description="Major facilitator superfamily (MFS) profile" evidence="6">
    <location>
        <begin position="148"/>
        <end position="580"/>
    </location>
</feature>
<dbReference type="Proteomes" id="UP000256645">
    <property type="component" value="Unassembled WGS sequence"/>
</dbReference>
<feature type="transmembrane region" description="Helical" evidence="5">
    <location>
        <begin position="527"/>
        <end position="549"/>
    </location>
</feature>
<dbReference type="Pfam" id="PF07690">
    <property type="entry name" value="MFS_1"/>
    <property type="match status" value="1"/>
</dbReference>
<evidence type="ECO:0000256" key="3">
    <source>
        <dbReference type="ARBA" id="ARBA00022989"/>
    </source>
</evidence>
<evidence type="ECO:0000313" key="8">
    <source>
        <dbReference type="Proteomes" id="UP000256645"/>
    </source>
</evidence>
<keyword evidence="3 5" id="KW-1133">Transmembrane helix</keyword>
<protein>
    <recommendedName>
        <fullName evidence="6">Major facilitator superfamily (MFS) profile domain-containing protein</fullName>
    </recommendedName>
</protein>
<dbReference type="InterPro" id="IPR020846">
    <property type="entry name" value="MFS_dom"/>
</dbReference>
<feature type="transmembrane region" description="Helical" evidence="5">
    <location>
        <begin position="239"/>
        <end position="261"/>
    </location>
</feature>
<dbReference type="OrthoDB" id="3936150at2759"/>
<feature type="transmembrane region" description="Helical" evidence="5">
    <location>
        <begin position="182"/>
        <end position="201"/>
    </location>
</feature>
<dbReference type="SUPFAM" id="SSF103473">
    <property type="entry name" value="MFS general substrate transporter"/>
    <property type="match status" value="1"/>
</dbReference>
<feature type="transmembrane region" description="Helical" evidence="5">
    <location>
        <begin position="150"/>
        <end position="170"/>
    </location>
</feature>
<evidence type="ECO:0000256" key="1">
    <source>
        <dbReference type="ARBA" id="ARBA00004141"/>
    </source>
</evidence>
<evidence type="ECO:0000313" key="7">
    <source>
        <dbReference type="EMBL" id="RDW75376.1"/>
    </source>
</evidence>
<proteinExistence type="predicted"/>
<dbReference type="AlphaFoldDB" id="A0A3D8RN63"/>
<dbReference type="PROSITE" id="PS50850">
    <property type="entry name" value="MFS"/>
    <property type="match status" value="1"/>
</dbReference>
<organism evidence="7 8">
    <name type="scientific">Coleophoma cylindrospora</name>
    <dbReference type="NCBI Taxonomy" id="1849047"/>
    <lineage>
        <taxon>Eukaryota</taxon>
        <taxon>Fungi</taxon>
        <taxon>Dikarya</taxon>
        <taxon>Ascomycota</taxon>
        <taxon>Pezizomycotina</taxon>
        <taxon>Leotiomycetes</taxon>
        <taxon>Helotiales</taxon>
        <taxon>Dermateaceae</taxon>
        <taxon>Coleophoma</taxon>
    </lineage>
</organism>
<sequence>MQSYLQYKRLGRAVKEQLERDKEKALARTISATIEIPRPLSAAHIAPPSDSDEEEEGVTQYTNINRPRFSLTQTPTRDEKNNDHLNPLRSAWTRYSQRTALGYALDGIHPRERTTQEGKGSKIFLVGWESAEDPLDPHNYSKATRMSTTFIVGLIAFVVGAASSIDVAILPQASADFGVSDVVESMATGLYLAGFAFGAVFAGPFSETFGRNAIYIVTMVLYMIFIMASGLAPNIGAQLTFRFIAGFFGSTPLTCAGGSISDLWNQLEKTYAFALYAIAGFGGPVLGPVIGSYVGNGNIGSWRWTEYLTLIMSGLVLGLVILFQIETYPPLLLKWKAEHLRRLTGDDRFCAEIEITSMTLWVRLNMSMKRPFLMMGEPIIILMALYLTVLYIVLFTFLDGYTYIFQETYGISQGLTNIVFVGIFVGIAMSAFLVPFVLRKTKQEFAKNDLERGNRIHPEIRLWYGMLGGSFAIPASLLWMGWTDYASVSIWSPIMASVLFGYGLICIFMSAYMYIIDAYEIYAASALTFTTFTRYLVAGGMTIVGIPFYKNVGTHWTLTIMACISALLVPIPFVLFKWGHRIRERSKYAVA</sequence>
<feature type="transmembrane region" description="Helical" evidence="5">
    <location>
        <begin position="555"/>
        <end position="576"/>
    </location>
</feature>
<dbReference type="GO" id="GO:0022857">
    <property type="term" value="F:transmembrane transporter activity"/>
    <property type="evidence" value="ECO:0007669"/>
    <property type="project" value="InterPro"/>
</dbReference>
<dbReference type="PANTHER" id="PTHR23502:SF47">
    <property type="entry name" value="MAJOR FACILITATOR SUPERFAMILY (MFS) PROFILE DOMAIN-CONTAINING PROTEIN-RELATED"/>
    <property type="match status" value="1"/>
</dbReference>
<feature type="transmembrane region" description="Helical" evidence="5">
    <location>
        <begin position="307"/>
        <end position="325"/>
    </location>
</feature>
<dbReference type="STRING" id="1849047.A0A3D8RN63"/>
<feature type="transmembrane region" description="Helical" evidence="5">
    <location>
        <begin position="494"/>
        <end position="515"/>
    </location>
</feature>
<name>A0A3D8RN63_9HELO</name>
<feature type="transmembrane region" description="Helical" evidence="5">
    <location>
        <begin position="462"/>
        <end position="482"/>
    </location>
</feature>
<gene>
    <name evidence="7" type="ORF">BP6252_06518</name>
</gene>
<evidence type="ECO:0000256" key="2">
    <source>
        <dbReference type="ARBA" id="ARBA00022692"/>
    </source>
</evidence>
<accession>A0A3D8RN63</accession>
<dbReference type="GO" id="GO:0005886">
    <property type="term" value="C:plasma membrane"/>
    <property type="evidence" value="ECO:0007669"/>
    <property type="project" value="TreeGrafter"/>
</dbReference>
<dbReference type="EMBL" id="PDLM01000006">
    <property type="protein sequence ID" value="RDW75376.1"/>
    <property type="molecule type" value="Genomic_DNA"/>
</dbReference>
<dbReference type="CDD" id="cd17323">
    <property type="entry name" value="MFS_Tpo1_MDR_like"/>
    <property type="match status" value="1"/>
</dbReference>
<comment type="subcellular location">
    <subcellularLocation>
        <location evidence="1">Membrane</location>
        <topology evidence="1">Multi-pass membrane protein</topology>
    </subcellularLocation>
</comment>
<dbReference type="InterPro" id="IPR011701">
    <property type="entry name" value="MFS"/>
</dbReference>
<dbReference type="InterPro" id="IPR036259">
    <property type="entry name" value="MFS_trans_sf"/>
</dbReference>
<comment type="caution">
    <text evidence="7">The sequence shown here is derived from an EMBL/GenBank/DDBJ whole genome shotgun (WGS) entry which is preliminary data.</text>
</comment>
<evidence type="ECO:0000256" key="4">
    <source>
        <dbReference type="ARBA" id="ARBA00023136"/>
    </source>
</evidence>
<keyword evidence="2 5" id="KW-0812">Transmembrane</keyword>
<feature type="transmembrane region" description="Helical" evidence="5">
    <location>
        <begin position="273"/>
        <end position="295"/>
    </location>
</feature>